<dbReference type="SUPFAM" id="SSF48652">
    <property type="entry name" value="Tetraspanin"/>
    <property type="match status" value="2"/>
</dbReference>
<dbReference type="Pfam" id="PF00335">
    <property type="entry name" value="Tetraspanin"/>
    <property type="match status" value="2"/>
</dbReference>
<evidence type="ECO:0000256" key="6">
    <source>
        <dbReference type="ARBA" id="ARBA00023180"/>
    </source>
</evidence>
<feature type="transmembrane region" description="Helical" evidence="8">
    <location>
        <begin position="12"/>
        <end position="37"/>
    </location>
</feature>
<feature type="transmembrane region" description="Helical" evidence="8">
    <location>
        <begin position="57"/>
        <end position="79"/>
    </location>
</feature>
<feature type="transmembrane region" description="Helical" evidence="8">
    <location>
        <begin position="509"/>
        <end position="531"/>
    </location>
</feature>
<evidence type="ECO:0000256" key="5">
    <source>
        <dbReference type="ARBA" id="ARBA00023136"/>
    </source>
</evidence>
<comment type="similarity">
    <text evidence="2">Belongs to the tetraspanin (TM4SF) family.</text>
</comment>
<dbReference type="GO" id="GO:0005886">
    <property type="term" value="C:plasma membrane"/>
    <property type="evidence" value="ECO:0007669"/>
    <property type="project" value="TreeGrafter"/>
</dbReference>
<dbReference type="AlphaFoldDB" id="A0AAD1WTM6"/>
<evidence type="ECO:0000256" key="3">
    <source>
        <dbReference type="ARBA" id="ARBA00022692"/>
    </source>
</evidence>
<comment type="subcellular location">
    <subcellularLocation>
        <location evidence="1">Membrane</location>
        <topology evidence="1">Multi-pass membrane protein</topology>
    </subcellularLocation>
</comment>
<proteinExistence type="inferred from homology"/>
<dbReference type="InterPro" id="IPR008952">
    <property type="entry name" value="Tetraspanin_EC2_sf"/>
</dbReference>
<evidence type="ECO:0000256" key="4">
    <source>
        <dbReference type="ARBA" id="ARBA00022989"/>
    </source>
</evidence>
<feature type="transmembrane region" description="Helical" evidence="8">
    <location>
        <begin position="381"/>
        <end position="405"/>
    </location>
</feature>
<name>A0AAD1WTM6_PELCU</name>
<evidence type="ECO:0000256" key="2">
    <source>
        <dbReference type="ARBA" id="ARBA00006840"/>
    </source>
</evidence>
<organism evidence="9 10">
    <name type="scientific">Pelobates cultripes</name>
    <name type="common">Western spadefoot toad</name>
    <dbReference type="NCBI Taxonomy" id="61616"/>
    <lineage>
        <taxon>Eukaryota</taxon>
        <taxon>Metazoa</taxon>
        <taxon>Chordata</taxon>
        <taxon>Craniata</taxon>
        <taxon>Vertebrata</taxon>
        <taxon>Euteleostomi</taxon>
        <taxon>Amphibia</taxon>
        <taxon>Batrachia</taxon>
        <taxon>Anura</taxon>
        <taxon>Pelobatoidea</taxon>
        <taxon>Pelobatidae</taxon>
        <taxon>Pelobates</taxon>
    </lineage>
</organism>
<protein>
    <submittedName>
        <fullName evidence="9">CD82 antigen</fullName>
    </submittedName>
</protein>
<dbReference type="PROSITE" id="PS00421">
    <property type="entry name" value="TM4_1"/>
    <property type="match status" value="2"/>
</dbReference>
<dbReference type="InterPro" id="IPR018499">
    <property type="entry name" value="Tetraspanin/Peripherin"/>
</dbReference>
<dbReference type="Gene3D" id="1.10.1450.10">
    <property type="entry name" value="Tetraspanin"/>
    <property type="match status" value="2"/>
</dbReference>
<accession>A0AAD1WTM6</accession>
<feature type="transmembrane region" description="Helical" evidence="8">
    <location>
        <begin position="353"/>
        <end position="375"/>
    </location>
</feature>
<dbReference type="PANTHER" id="PTHR19282">
    <property type="entry name" value="TETRASPANIN"/>
    <property type="match status" value="1"/>
</dbReference>
<gene>
    <name evidence="9" type="ORF">PECUL_23A004865</name>
</gene>
<dbReference type="PRINTS" id="PR00259">
    <property type="entry name" value="TMFOUR"/>
</dbReference>
<feature type="transmembrane region" description="Helical" evidence="8">
    <location>
        <begin position="86"/>
        <end position="109"/>
    </location>
</feature>
<dbReference type="EMBL" id="OW240923">
    <property type="protein sequence ID" value="CAH2325740.1"/>
    <property type="molecule type" value="Genomic_DNA"/>
</dbReference>
<dbReference type="PANTHER" id="PTHR19282:SF44">
    <property type="entry name" value="CD82 ANTIGEN"/>
    <property type="match status" value="1"/>
</dbReference>
<evidence type="ECO:0000256" key="7">
    <source>
        <dbReference type="SAM" id="MobiDB-lite"/>
    </source>
</evidence>
<keyword evidence="6" id="KW-0325">Glycoprotein</keyword>
<sequence length="548" mass="59806">MASDGCMKVTKYFLFLFNLLFFILGAVILGFGIWILVDKTSFIAVLQSSSSSLNIGAYILIAVGSLTMVMGFLGCVGAVNESRCLLGLYFSFLLIILIAQVVAGVLIYFQRESLRKEMTTIIDNLILTYNYNDGKNTSAENTWDYIQRNLKCCGWISNQNWTANPEVANNTAVYPCSCLENESEQNGMCSRTNQTIYSIGCAEGVESWLTNNLGIILGVCVGVAVIELLGLILSICLCRNIQNEDYTKGSQHKGQFSPGPPQSPGFKASTLLEDGQLSGHSSSPAPPNGGRALKHDPAQQVGVERMGLDRHPPHSSDSAVPQTLFSVRAKQLVACWSTQVVGQSSSSSLNIGAYILIAVGSLTMVMGFLGCVGAVNESRCLLGLYFSFLLIILIAQVVAGVLIYFQRESLRKEMTTIIDNLILTYNYNDGKNTSAENTWDYIQRNLKCCGWISNQNWTANPEVANNTAVYPCSCLENESEQNGMCSRTNQTIYSIGCAEGVESWLTNNLGIILGVCVGVAVIELLGLILSICLCRNIQNEDYTKVPKY</sequence>
<evidence type="ECO:0000256" key="1">
    <source>
        <dbReference type="ARBA" id="ARBA00004141"/>
    </source>
</evidence>
<keyword evidence="3 8" id="KW-0812">Transmembrane</keyword>
<keyword evidence="4 8" id="KW-1133">Transmembrane helix</keyword>
<dbReference type="CDD" id="cd03160">
    <property type="entry name" value="CD37_CD82_like_LEL"/>
    <property type="match status" value="2"/>
</dbReference>
<evidence type="ECO:0000256" key="8">
    <source>
        <dbReference type="SAM" id="Phobius"/>
    </source>
</evidence>
<dbReference type="InterPro" id="IPR018503">
    <property type="entry name" value="Tetraspanin_CS"/>
</dbReference>
<feature type="region of interest" description="Disordered" evidence="7">
    <location>
        <begin position="249"/>
        <end position="295"/>
    </location>
</feature>
<evidence type="ECO:0000313" key="9">
    <source>
        <dbReference type="EMBL" id="CAH2325740.1"/>
    </source>
</evidence>
<keyword evidence="10" id="KW-1185">Reference proteome</keyword>
<keyword evidence="5 8" id="KW-0472">Membrane</keyword>
<feature type="transmembrane region" description="Helical" evidence="8">
    <location>
        <begin position="215"/>
        <end position="238"/>
    </location>
</feature>
<reference evidence="9" key="1">
    <citation type="submission" date="2022-03" db="EMBL/GenBank/DDBJ databases">
        <authorList>
            <person name="Alioto T."/>
            <person name="Alioto T."/>
            <person name="Gomez Garrido J."/>
        </authorList>
    </citation>
    <scope>NUCLEOTIDE SEQUENCE</scope>
</reference>
<evidence type="ECO:0000313" key="10">
    <source>
        <dbReference type="Proteomes" id="UP001295444"/>
    </source>
</evidence>
<dbReference type="Proteomes" id="UP001295444">
    <property type="component" value="Chromosome 12"/>
</dbReference>